<evidence type="ECO:0000313" key="4">
    <source>
        <dbReference type="Proteomes" id="UP000606974"/>
    </source>
</evidence>
<feature type="signal peptide" evidence="2">
    <location>
        <begin position="1"/>
        <end position="27"/>
    </location>
</feature>
<dbReference type="EMBL" id="JAACFV010000010">
    <property type="protein sequence ID" value="KAF7512712.1"/>
    <property type="molecule type" value="Genomic_DNA"/>
</dbReference>
<feature type="transmembrane region" description="Helical" evidence="1">
    <location>
        <begin position="51"/>
        <end position="71"/>
    </location>
</feature>
<evidence type="ECO:0000256" key="2">
    <source>
        <dbReference type="SAM" id="SignalP"/>
    </source>
</evidence>
<dbReference type="Proteomes" id="UP000606974">
    <property type="component" value="Unassembled WGS sequence"/>
</dbReference>
<keyword evidence="1" id="KW-0812">Transmembrane</keyword>
<organism evidence="3 4">
    <name type="scientific">Endocarpon pusillum</name>
    <dbReference type="NCBI Taxonomy" id="364733"/>
    <lineage>
        <taxon>Eukaryota</taxon>
        <taxon>Fungi</taxon>
        <taxon>Dikarya</taxon>
        <taxon>Ascomycota</taxon>
        <taxon>Pezizomycotina</taxon>
        <taxon>Eurotiomycetes</taxon>
        <taxon>Chaetothyriomycetidae</taxon>
        <taxon>Verrucariales</taxon>
        <taxon>Verrucariaceae</taxon>
        <taxon>Endocarpon</taxon>
    </lineage>
</organism>
<keyword evidence="1" id="KW-1133">Transmembrane helix</keyword>
<feature type="transmembrane region" description="Helical" evidence="1">
    <location>
        <begin position="117"/>
        <end position="150"/>
    </location>
</feature>
<evidence type="ECO:0000313" key="3">
    <source>
        <dbReference type="EMBL" id="KAF7512712.1"/>
    </source>
</evidence>
<dbReference type="AlphaFoldDB" id="A0A8H7E836"/>
<name>A0A8H7E836_9EURO</name>
<proteinExistence type="predicted"/>
<accession>A0A8H7E836</accession>
<evidence type="ECO:0000256" key="1">
    <source>
        <dbReference type="SAM" id="Phobius"/>
    </source>
</evidence>
<keyword evidence="4" id="KW-1185">Reference proteome</keyword>
<keyword evidence="1" id="KW-0472">Membrane</keyword>
<reference evidence="3" key="1">
    <citation type="submission" date="2020-02" db="EMBL/GenBank/DDBJ databases">
        <authorList>
            <person name="Palmer J.M."/>
        </authorList>
    </citation>
    <scope>NUCLEOTIDE SEQUENCE</scope>
    <source>
        <strain evidence="3">EPUS1.4</strain>
        <tissue evidence="3">Thallus</tissue>
    </source>
</reference>
<keyword evidence="2" id="KW-0732">Signal</keyword>
<gene>
    <name evidence="3" type="ORF">GJ744_000279</name>
</gene>
<sequence>MPRITPLPYWAHILISLLQYLLALAAASNVVTTSLELGLKTEVTWKKDDSYLPLTWVVLHLAIHLCAMIRLHSFRDKQRASPESPIKATYITAIRLITAETRLCALREGHNFSGNETFLAAVLGVVLSVLLVVHLFMGTMIFSSLLFIGVNDAWRIVLRYGVSAALAQLTRTFEIAGLLHAGVSTGKVNRD</sequence>
<comment type="caution">
    <text evidence="3">The sequence shown here is derived from an EMBL/GenBank/DDBJ whole genome shotgun (WGS) entry which is preliminary data.</text>
</comment>
<protein>
    <submittedName>
        <fullName evidence="3">Uncharacterized protein</fullName>
    </submittedName>
</protein>
<dbReference type="OrthoDB" id="3009728at2759"/>
<feature type="chain" id="PRO_5034410456" evidence="2">
    <location>
        <begin position="28"/>
        <end position="191"/>
    </location>
</feature>